<organism evidence="1 3">
    <name type="scientific">Didymodactylos carnosus</name>
    <dbReference type="NCBI Taxonomy" id="1234261"/>
    <lineage>
        <taxon>Eukaryota</taxon>
        <taxon>Metazoa</taxon>
        <taxon>Spiralia</taxon>
        <taxon>Gnathifera</taxon>
        <taxon>Rotifera</taxon>
        <taxon>Eurotatoria</taxon>
        <taxon>Bdelloidea</taxon>
        <taxon>Philodinida</taxon>
        <taxon>Philodinidae</taxon>
        <taxon>Didymodactylos</taxon>
    </lineage>
</organism>
<gene>
    <name evidence="1" type="ORF">OVA965_LOCUS16430</name>
    <name evidence="2" type="ORF">TMI583_LOCUS16438</name>
</gene>
<dbReference type="Proteomes" id="UP000677228">
    <property type="component" value="Unassembled WGS sequence"/>
</dbReference>
<dbReference type="AlphaFoldDB" id="A0A8S2DZ92"/>
<evidence type="ECO:0000313" key="1">
    <source>
        <dbReference type="EMBL" id="CAF1039905.1"/>
    </source>
</evidence>
<dbReference type="EMBL" id="CAJOBA010007638">
    <property type="protein sequence ID" value="CAF3808085.1"/>
    <property type="molecule type" value="Genomic_DNA"/>
</dbReference>
<protein>
    <submittedName>
        <fullName evidence="1">Uncharacterized protein</fullName>
    </submittedName>
</protein>
<evidence type="ECO:0000313" key="2">
    <source>
        <dbReference type="EMBL" id="CAF3808085.1"/>
    </source>
</evidence>
<accession>A0A8S2DZ92</accession>
<dbReference type="Proteomes" id="UP000682733">
    <property type="component" value="Unassembled WGS sequence"/>
</dbReference>
<evidence type="ECO:0000313" key="3">
    <source>
        <dbReference type="Proteomes" id="UP000677228"/>
    </source>
</evidence>
<comment type="caution">
    <text evidence="1">The sequence shown here is derived from an EMBL/GenBank/DDBJ whole genome shotgun (WGS) entry which is preliminary data.</text>
</comment>
<sequence>MRLCLTYNVEKDLCIEAEMDEEHAKYMRHCFGEEVPTMVKQLTQSVIDSCNRDPLIMQVMLIVMTFIKGLSTEDITALQEPILYNNKQVFEAQSVYTGLLFRYMIDKYSSYLNAVKKYSQLIEKIMQIQTASRKFQQLVCPQLATMVEINPIVKSLLRIM</sequence>
<reference evidence="1" key="1">
    <citation type="submission" date="2021-02" db="EMBL/GenBank/DDBJ databases">
        <authorList>
            <person name="Nowell W R."/>
        </authorList>
    </citation>
    <scope>NUCLEOTIDE SEQUENCE</scope>
</reference>
<name>A0A8S2DZ92_9BILA</name>
<dbReference type="EMBL" id="CAJNOK010007628">
    <property type="protein sequence ID" value="CAF1039905.1"/>
    <property type="molecule type" value="Genomic_DNA"/>
</dbReference>
<proteinExistence type="predicted"/>